<dbReference type="PaxDb" id="65489-OBART03G24510.1"/>
<protein>
    <submittedName>
        <fullName evidence="2">Uncharacterized protein</fullName>
    </submittedName>
</protein>
<reference evidence="2" key="1">
    <citation type="journal article" date="2009" name="Rice">
        <title>De Novo Next Generation Sequencing of Plant Genomes.</title>
        <authorList>
            <person name="Rounsley S."/>
            <person name="Marri P.R."/>
            <person name="Yu Y."/>
            <person name="He R."/>
            <person name="Sisneros N."/>
            <person name="Goicoechea J.L."/>
            <person name="Lee S.J."/>
            <person name="Angelova A."/>
            <person name="Kudrna D."/>
            <person name="Luo M."/>
            <person name="Affourtit J."/>
            <person name="Desany B."/>
            <person name="Knight J."/>
            <person name="Niazi F."/>
            <person name="Egholm M."/>
            <person name="Wing R.A."/>
        </authorList>
    </citation>
    <scope>NUCLEOTIDE SEQUENCE [LARGE SCALE GENOMIC DNA]</scope>
    <source>
        <strain evidence="2">cv. IRGC 105608</strain>
    </source>
</reference>
<evidence type="ECO:0000313" key="2">
    <source>
        <dbReference type="EnsemblPlants" id="OBART03G24510.1"/>
    </source>
</evidence>
<dbReference type="HOGENOM" id="CLU_2018714_0_0_1"/>
<dbReference type="EnsemblPlants" id="OBART03G24510.1">
    <property type="protein sequence ID" value="OBART03G24510.1"/>
    <property type="gene ID" value="OBART03G24510"/>
</dbReference>
<evidence type="ECO:0000313" key="3">
    <source>
        <dbReference type="Proteomes" id="UP000026960"/>
    </source>
</evidence>
<name>A0A0D3FKU4_9ORYZ</name>
<accession>A0A0D3FKU4</accession>
<dbReference type="Proteomes" id="UP000026960">
    <property type="component" value="Chromosome 3"/>
</dbReference>
<feature type="region of interest" description="Disordered" evidence="1">
    <location>
        <begin position="1"/>
        <end position="78"/>
    </location>
</feature>
<dbReference type="AlphaFoldDB" id="A0A0D3FKU4"/>
<proteinExistence type="predicted"/>
<sequence length="123" mass="12609">MRRGGLGRQSSRARRGDFAGKEGKSRSGKEARRLLSDGGSAVVHGGGTAMPAVHGGGAAGEHRAASQRGGQGWRCGEEAQGAARRPVALVRQGAARRPVAAALQGTSTWFTAVRRSQPAARGP</sequence>
<dbReference type="Gramene" id="OBART03G24510.1">
    <property type="protein sequence ID" value="OBART03G24510.1"/>
    <property type="gene ID" value="OBART03G24510"/>
</dbReference>
<evidence type="ECO:0000256" key="1">
    <source>
        <dbReference type="SAM" id="MobiDB-lite"/>
    </source>
</evidence>
<organism evidence="2">
    <name type="scientific">Oryza barthii</name>
    <dbReference type="NCBI Taxonomy" id="65489"/>
    <lineage>
        <taxon>Eukaryota</taxon>
        <taxon>Viridiplantae</taxon>
        <taxon>Streptophyta</taxon>
        <taxon>Embryophyta</taxon>
        <taxon>Tracheophyta</taxon>
        <taxon>Spermatophyta</taxon>
        <taxon>Magnoliopsida</taxon>
        <taxon>Liliopsida</taxon>
        <taxon>Poales</taxon>
        <taxon>Poaceae</taxon>
        <taxon>BOP clade</taxon>
        <taxon>Oryzoideae</taxon>
        <taxon>Oryzeae</taxon>
        <taxon>Oryzinae</taxon>
        <taxon>Oryza</taxon>
    </lineage>
</organism>
<feature type="compositionally biased region" description="Gly residues" evidence="1">
    <location>
        <begin position="44"/>
        <end position="59"/>
    </location>
</feature>
<feature type="compositionally biased region" description="Basic and acidic residues" evidence="1">
    <location>
        <begin position="14"/>
        <end position="35"/>
    </location>
</feature>
<reference evidence="2" key="2">
    <citation type="submission" date="2015-03" db="UniProtKB">
        <authorList>
            <consortium name="EnsemblPlants"/>
        </authorList>
    </citation>
    <scope>IDENTIFICATION</scope>
</reference>
<keyword evidence="3" id="KW-1185">Reference proteome</keyword>